<dbReference type="PANTHER" id="PTHR42842:SF3">
    <property type="entry name" value="FAD_NAD(P)-BINDING OXIDOREDUCTASE FAMILY PROTEIN"/>
    <property type="match status" value="1"/>
</dbReference>
<dbReference type="InterPro" id="IPR049516">
    <property type="entry name" value="FAD-depend_C"/>
</dbReference>
<dbReference type="Gene3D" id="3.50.50.60">
    <property type="entry name" value="FAD/NAD(P)-binding domain"/>
    <property type="match status" value="2"/>
</dbReference>
<evidence type="ECO:0000313" key="2">
    <source>
        <dbReference type="EMBL" id="HJA93900.1"/>
    </source>
</evidence>
<name>A0A9D2L1Y3_9FIRM</name>
<dbReference type="Pfam" id="PF21688">
    <property type="entry name" value="FAD-depend_C"/>
    <property type="match status" value="1"/>
</dbReference>
<dbReference type="PANTHER" id="PTHR42842">
    <property type="entry name" value="FAD/NAD(P)-BINDING OXIDOREDUCTASE"/>
    <property type="match status" value="1"/>
</dbReference>
<dbReference type="PIRSF" id="PIRSF038984">
    <property type="entry name" value="FAD_binding_protein"/>
    <property type="match status" value="1"/>
</dbReference>
<dbReference type="Proteomes" id="UP000886858">
    <property type="component" value="Unassembled WGS sequence"/>
</dbReference>
<dbReference type="Gene3D" id="3.30.70.2700">
    <property type="match status" value="1"/>
</dbReference>
<reference evidence="2" key="2">
    <citation type="submission" date="2021-04" db="EMBL/GenBank/DDBJ databases">
        <authorList>
            <person name="Gilroy R."/>
        </authorList>
    </citation>
    <scope>NUCLEOTIDE SEQUENCE</scope>
    <source>
        <strain evidence="2">CHK179-7159</strain>
    </source>
</reference>
<proteinExistence type="predicted"/>
<dbReference type="InterPro" id="IPR028348">
    <property type="entry name" value="FAD-binding_protein"/>
</dbReference>
<dbReference type="EMBL" id="DWYY01000132">
    <property type="protein sequence ID" value="HJA93900.1"/>
    <property type="molecule type" value="Genomic_DNA"/>
</dbReference>
<protein>
    <submittedName>
        <fullName evidence="2">NAD(P)-binding protein</fullName>
    </submittedName>
</protein>
<gene>
    <name evidence="2" type="ORF">H9717_12435</name>
</gene>
<evidence type="ECO:0000313" key="3">
    <source>
        <dbReference type="Proteomes" id="UP000886858"/>
    </source>
</evidence>
<dbReference type="InterPro" id="IPR036188">
    <property type="entry name" value="FAD/NAD-bd_sf"/>
</dbReference>
<organism evidence="2 3">
    <name type="scientific">Candidatus Eisenbergiella merdipullorum</name>
    <dbReference type="NCBI Taxonomy" id="2838553"/>
    <lineage>
        <taxon>Bacteria</taxon>
        <taxon>Bacillati</taxon>
        <taxon>Bacillota</taxon>
        <taxon>Clostridia</taxon>
        <taxon>Lachnospirales</taxon>
        <taxon>Lachnospiraceae</taxon>
        <taxon>Eisenbergiella</taxon>
    </lineage>
</organism>
<comment type="caution">
    <text evidence="2">The sequence shown here is derived from an EMBL/GenBank/DDBJ whole genome shotgun (WGS) entry which is preliminary data.</text>
</comment>
<accession>A0A9D2L1Y3</accession>
<dbReference type="SUPFAM" id="SSF51905">
    <property type="entry name" value="FAD/NAD(P)-binding domain"/>
    <property type="match status" value="1"/>
</dbReference>
<feature type="domain" description="FAD-dependent protein C-terminal" evidence="1">
    <location>
        <begin position="285"/>
        <end position="491"/>
    </location>
</feature>
<dbReference type="AlphaFoldDB" id="A0A9D2L1Y3"/>
<reference evidence="2" key="1">
    <citation type="journal article" date="2021" name="PeerJ">
        <title>Extensive microbial diversity within the chicken gut microbiome revealed by metagenomics and culture.</title>
        <authorList>
            <person name="Gilroy R."/>
            <person name="Ravi A."/>
            <person name="Getino M."/>
            <person name="Pursley I."/>
            <person name="Horton D.L."/>
            <person name="Alikhan N.F."/>
            <person name="Baker D."/>
            <person name="Gharbi K."/>
            <person name="Hall N."/>
            <person name="Watson M."/>
            <person name="Adriaenssens E.M."/>
            <person name="Foster-Nyarko E."/>
            <person name="Jarju S."/>
            <person name="Secka A."/>
            <person name="Antonio M."/>
            <person name="Oren A."/>
            <person name="Chaudhuri R.R."/>
            <person name="La Ragione R."/>
            <person name="Hildebrand F."/>
            <person name="Pallen M.J."/>
        </authorList>
    </citation>
    <scope>NUCLEOTIDE SEQUENCE</scope>
    <source>
        <strain evidence="2">CHK179-7159</strain>
    </source>
</reference>
<evidence type="ECO:0000259" key="1">
    <source>
        <dbReference type="Pfam" id="PF21688"/>
    </source>
</evidence>
<dbReference type="Pfam" id="PF13450">
    <property type="entry name" value="NAD_binding_8"/>
    <property type="match status" value="1"/>
</dbReference>
<sequence length="553" mass="60248">MIQIRQLKLRPGHTARELKEKAAKALHVPPEEIAYLGVVRQSIDARKKPDVRLIYTVNVRLAGRKEKQLLAKCHDPDVGAAPENRYHFPGSGREILHGRPVIVGTGPAGLFCGYLLSQAGYRPLLLERGEDVESRTKRVQEFWEKGVLCPDSNVQFGEGGAGTFSDGKLNTLVKDRDGRNGEVLRIFVENGAPESIRYESRPHVGTDVLSRVVKNMRKKILSWGGEVRFGTKVTDLLLQDGRVCGVCCENGERIETDVVVLAIGHSARDTFFMLHEKGIPMEAKAFAVGFRVEHPQELINLSQYADKNPKHLPPASYKLTAKTAEGRGVYSFCMCPGGYVVNASSEEGRLAVNGMSYSGRDGKNANSAIVVSVTPEDYGAEGPLSGIAFQRKLEEKAFRAAGGAVPVQRYADYAQEAGQGGSRDAGREKKERFVPEDFSPAIKGAWQFADLRDILPPSVRRAFLQGMEAFDRIIPGFADDAVCLSGVESRTSSPVRIPRDESFQSQIRGLYPCGEGAGYAGGITSAAMDGMRIAEVLAARYETSGGNDGTVSE</sequence>